<dbReference type="EMBL" id="MHCS01000041">
    <property type="protein sequence ID" value="OGY25675.1"/>
    <property type="molecule type" value="Genomic_DNA"/>
</dbReference>
<dbReference type="Proteomes" id="UP000176389">
    <property type="component" value="Unassembled WGS sequence"/>
</dbReference>
<reference evidence="2 3" key="1">
    <citation type="journal article" date="2016" name="Nat. Commun.">
        <title>Thousands of microbial genomes shed light on interconnected biogeochemical processes in an aquifer system.</title>
        <authorList>
            <person name="Anantharaman K."/>
            <person name="Brown C.T."/>
            <person name="Hug L.A."/>
            <person name="Sharon I."/>
            <person name="Castelle C.J."/>
            <person name="Probst A.J."/>
            <person name="Thomas B.C."/>
            <person name="Singh A."/>
            <person name="Wilkins M.J."/>
            <person name="Karaoz U."/>
            <person name="Brodie E.L."/>
            <person name="Williams K.H."/>
            <person name="Hubbard S.S."/>
            <person name="Banfield J.F."/>
        </authorList>
    </citation>
    <scope>NUCLEOTIDE SEQUENCE [LARGE SCALE GENOMIC DNA]</scope>
</reference>
<dbReference type="AlphaFoldDB" id="A0A1G1WDA5"/>
<dbReference type="InterPro" id="IPR007060">
    <property type="entry name" value="FtsL/DivIC"/>
</dbReference>
<comment type="caution">
    <text evidence="2">The sequence shown here is derived from an EMBL/GenBank/DDBJ whole genome shotgun (WGS) entry which is preliminary data.</text>
</comment>
<proteinExistence type="predicted"/>
<keyword evidence="1" id="KW-0175">Coiled coil</keyword>
<protein>
    <recommendedName>
        <fullName evidence="4">Cell division protein FtsL</fullName>
    </recommendedName>
</protein>
<organism evidence="2 3">
    <name type="scientific">Candidatus Woykebacteria bacterium RBG_16_43_9</name>
    <dbReference type="NCBI Taxonomy" id="1802596"/>
    <lineage>
        <taxon>Bacteria</taxon>
        <taxon>Candidatus Woykeibacteriota</taxon>
    </lineage>
</organism>
<sequence length="111" mass="12946">MKTFFRSLILVILLVTITAIGRSVYNQSSKFKEINRAESKVSQLEKENEKLKTTLGEENSNFFLEKQARDKLGYQKSGDVLYVVPEKEKASNEEKIAKISNWKEWINLLFR</sequence>
<accession>A0A1G1WDA5</accession>
<evidence type="ECO:0000256" key="1">
    <source>
        <dbReference type="SAM" id="Coils"/>
    </source>
</evidence>
<evidence type="ECO:0000313" key="2">
    <source>
        <dbReference type="EMBL" id="OGY25675.1"/>
    </source>
</evidence>
<evidence type="ECO:0008006" key="4">
    <source>
        <dbReference type="Google" id="ProtNLM"/>
    </source>
</evidence>
<name>A0A1G1WDA5_9BACT</name>
<evidence type="ECO:0000313" key="3">
    <source>
        <dbReference type="Proteomes" id="UP000176389"/>
    </source>
</evidence>
<dbReference type="Pfam" id="PF04977">
    <property type="entry name" value="DivIC"/>
    <property type="match status" value="1"/>
</dbReference>
<gene>
    <name evidence="2" type="ORF">A2Z11_04440</name>
</gene>
<feature type="coiled-coil region" evidence="1">
    <location>
        <begin position="27"/>
        <end position="61"/>
    </location>
</feature>
<dbReference type="STRING" id="1802596.A2Z11_04440"/>